<dbReference type="EMBL" id="JAKMXF010000365">
    <property type="protein sequence ID" value="KAI6645931.1"/>
    <property type="molecule type" value="Genomic_DNA"/>
</dbReference>
<accession>A0AAV7JB34</accession>
<protein>
    <submittedName>
        <fullName evidence="4">Uncharacterized protein</fullName>
    </submittedName>
</protein>
<keyword evidence="5" id="KW-1185">Reference proteome</keyword>
<dbReference type="Proteomes" id="UP001165289">
    <property type="component" value="Unassembled WGS sequence"/>
</dbReference>
<evidence type="ECO:0000313" key="5">
    <source>
        <dbReference type="Proteomes" id="UP001165289"/>
    </source>
</evidence>
<comment type="caution">
    <text evidence="4">The sequence shown here is derived from an EMBL/GenBank/DDBJ whole genome shotgun (WGS) entry which is preliminary data.</text>
</comment>
<evidence type="ECO:0000256" key="2">
    <source>
        <dbReference type="SAM" id="Phobius"/>
    </source>
</evidence>
<gene>
    <name evidence="4" type="ORF">LOD99_13188</name>
</gene>
<feature type="transmembrane region" description="Helical" evidence="2">
    <location>
        <begin position="69"/>
        <end position="91"/>
    </location>
</feature>
<feature type="compositionally biased region" description="Basic and acidic residues" evidence="1">
    <location>
        <begin position="253"/>
        <end position="267"/>
    </location>
</feature>
<organism evidence="4 5">
    <name type="scientific">Oopsacas minuta</name>
    <dbReference type="NCBI Taxonomy" id="111878"/>
    <lineage>
        <taxon>Eukaryota</taxon>
        <taxon>Metazoa</taxon>
        <taxon>Porifera</taxon>
        <taxon>Hexactinellida</taxon>
        <taxon>Hexasterophora</taxon>
        <taxon>Lyssacinosida</taxon>
        <taxon>Leucopsacidae</taxon>
        <taxon>Oopsacas</taxon>
    </lineage>
</organism>
<keyword evidence="3" id="KW-0732">Signal</keyword>
<keyword evidence="2" id="KW-0472">Membrane</keyword>
<feature type="chain" id="PRO_5043698022" evidence="3">
    <location>
        <begin position="26"/>
        <end position="338"/>
    </location>
</feature>
<sequence>MFKIYNLVFITCILFVFYSPNITEGLYSQGGDTNQLTELPNKLEKRSELGERNQTEPKDIPEEELERDVIISVLIVAFIIPVIFGGIMLLCRLRTCISKKRRVRKIQQQVEENVYNDSLMVIRKMGPVQLHNSFPQFINGIAREEMQCYMNRSAIIREYMNTSGMRNNPETGQIEGHEDSAPNTQPQIIPMPMIAIQYPSPVIGTSNNNYNSPSEEFNNNLYPQLPLNFKNGSPMFPMPKNSTPRSPTGVKMSPERRPSSRETPDRACHQKSLDLLKQITMSSPPNYYLVNKNRDSVGKSLPCLLHGHKNSPYTGLNVNISGAVTMKDRSASESDISN</sequence>
<feature type="signal peptide" evidence="3">
    <location>
        <begin position="1"/>
        <end position="25"/>
    </location>
</feature>
<keyword evidence="2" id="KW-0812">Transmembrane</keyword>
<evidence type="ECO:0000256" key="3">
    <source>
        <dbReference type="SAM" id="SignalP"/>
    </source>
</evidence>
<keyword evidence="2" id="KW-1133">Transmembrane helix</keyword>
<dbReference type="AlphaFoldDB" id="A0AAV7JB34"/>
<feature type="region of interest" description="Disordered" evidence="1">
    <location>
        <begin position="233"/>
        <end position="267"/>
    </location>
</feature>
<reference evidence="4 5" key="1">
    <citation type="journal article" date="2023" name="BMC Biol.">
        <title>The compact genome of the sponge Oopsacas minuta (Hexactinellida) is lacking key metazoan core genes.</title>
        <authorList>
            <person name="Santini S."/>
            <person name="Schenkelaars Q."/>
            <person name="Jourda C."/>
            <person name="Duchesne M."/>
            <person name="Belahbib H."/>
            <person name="Rocher C."/>
            <person name="Selva M."/>
            <person name="Riesgo A."/>
            <person name="Vervoort M."/>
            <person name="Leys S.P."/>
            <person name="Kodjabachian L."/>
            <person name="Le Bivic A."/>
            <person name="Borchiellini C."/>
            <person name="Claverie J.M."/>
            <person name="Renard E."/>
        </authorList>
    </citation>
    <scope>NUCLEOTIDE SEQUENCE [LARGE SCALE GENOMIC DNA]</scope>
    <source>
        <strain evidence="4">SPO-2</strain>
    </source>
</reference>
<proteinExistence type="predicted"/>
<name>A0AAV7JB34_9METZ</name>
<evidence type="ECO:0000313" key="4">
    <source>
        <dbReference type="EMBL" id="KAI6645931.1"/>
    </source>
</evidence>
<evidence type="ECO:0000256" key="1">
    <source>
        <dbReference type="SAM" id="MobiDB-lite"/>
    </source>
</evidence>